<dbReference type="PANTHER" id="PTHR19282:SF477">
    <property type="entry name" value="TETRASPANIN"/>
    <property type="match status" value="1"/>
</dbReference>
<dbReference type="Gene3D" id="1.10.1450.10">
    <property type="entry name" value="Tetraspanin"/>
    <property type="match status" value="1"/>
</dbReference>
<protein>
    <recommendedName>
        <fullName evidence="6">Tetraspanin</fullName>
    </recommendedName>
</protein>
<feature type="transmembrane region" description="Helical" evidence="6">
    <location>
        <begin position="50"/>
        <end position="73"/>
    </location>
</feature>
<evidence type="ECO:0000256" key="3">
    <source>
        <dbReference type="ARBA" id="ARBA00022692"/>
    </source>
</evidence>
<comment type="similarity">
    <text evidence="2 6">Belongs to the tetraspanin (TM4SF) family.</text>
</comment>
<evidence type="ECO:0000256" key="2">
    <source>
        <dbReference type="ARBA" id="ARBA00006840"/>
    </source>
</evidence>
<dbReference type="PANTHER" id="PTHR19282">
    <property type="entry name" value="TETRASPANIN"/>
    <property type="match status" value="1"/>
</dbReference>
<dbReference type="Proteomes" id="UP000694523">
    <property type="component" value="Unplaced"/>
</dbReference>
<dbReference type="Ensembl" id="ENSNMLT00000049718.1">
    <property type="protein sequence ID" value="ENSNMLP00000044792.1"/>
    <property type="gene ID" value="ENSNMLG00000027081.1"/>
</dbReference>
<dbReference type="SUPFAM" id="SSF48652">
    <property type="entry name" value="Tetraspanin"/>
    <property type="match status" value="1"/>
</dbReference>
<dbReference type="AlphaFoldDB" id="A0A8C6V1I4"/>
<evidence type="ECO:0000256" key="1">
    <source>
        <dbReference type="ARBA" id="ARBA00004141"/>
    </source>
</evidence>
<feature type="transmembrane region" description="Helical" evidence="6">
    <location>
        <begin position="207"/>
        <end position="229"/>
    </location>
</feature>
<organism evidence="7 8">
    <name type="scientific">Neogobius melanostomus</name>
    <name type="common">round goby</name>
    <dbReference type="NCBI Taxonomy" id="47308"/>
    <lineage>
        <taxon>Eukaryota</taxon>
        <taxon>Metazoa</taxon>
        <taxon>Chordata</taxon>
        <taxon>Craniata</taxon>
        <taxon>Vertebrata</taxon>
        <taxon>Euteleostomi</taxon>
        <taxon>Actinopterygii</taxon>
        <taxon>Neopterygii</taxon>
        <taxon>Teleostei</taxon>
        <taxon>Neoteleostei</taxon>
        <taxon>Acanthomorphata</taxon>
        <taxon>Gobiaria</taxon>
        <taxon>Gobiiformes</taxon>
        <taxon>Gobioidei</taxon>
        <taxon>Gobiidae</taxon>
        <taxon>Benthophilinae</taxon>
        <taxon>Neogobiini</taxon>
        <taxon>Neogobius</taxon>
    </lineage>
</organism>
<dbReference type="PRINTS" id="PR00259">
    <property type="entry name" value="TMFOUR"/>
</dbReference>
<name>A0A8C6V1I4_9GOBI</name>
<dbReference type="Pfam" id="PF00335">
    <property type="entry name" value="Tetraspanin"/>
    <property type="match status" value="1"/>
</dbReference>
<feature type="transmembrane region" description="Helical" evidence="6">
    <location>
        <begin position="20"/>
        <end position="38"/>
    </location>
</feature>
<reference evidence="7" key="1">
    <citation type="submission" date="2025-08" db="UniProtKB">
        <authorList>
            <consortium name="Ensembl"/>
        </authorList>
    </citation>
    <scope>IDENTIFICATION</scope>
</reference>
<feature type="transmembrane region" description="Helical" evidence="6">
    <location>
        <begin position="85"/>
        <end position="105"/>
    </location>
</feature>
<dbReference type="InterPro" id="IPR000301">
    <property type="entry name" value="Tetraspanin_animals"/>
</dbReference>
<evidence type="ECO:0000313" key="7">
    <source>
        <dbReference type="Ensembl" id="ENSNMLP00000044792.1"/>
    </source>
</evidence>
<dbReference type="GO" id="GO:0005886">
    <property type="term" value="C:plasma membrane"/>
    <property type="evidence" value="ECO:0007669"/>
    <property type="project" value="TreeGrafter"/>
</dbReference>
<accession>A0A8C6V1I4</accession>
<evidence type="ECO:0000256" key="5">
    <source>
        <dbReference type="ARBA" id="ARBA00023136"/>
    </source>
</evidence>
<keyword evidence="4 6" id="KW-1133">Transmembrane helix</keyword>
<evidence type="ECO:0000256" key="6">
    <source>
        <dbReference type="RuleBase" id="RU361218"/>
    </source>
</evidence>
<dbReference type="InterPro" id="IPR008952">
    <property type="entry name" value="Tetraspanin_EC2_sf"/>
</dbReference>
<comment type="subcellular location">
    <subcellularLocation>
        <location evidence="1 6">Membrane</location>
        <topology evidence="1 6">Multi-pass membrane protein</topology>
    </subcellularLocation>
</comment>
<sequence length="247" mass="28073">MTDRRRNILKTLLLCLSQFQWLVGMIVGLAGLYLWVMFRRSSLFFSSSSYMLPVYFTLATGALLLFTGFLGSWVFTRDSTCLQGLFVYLLVMVFCLGSTASALVVHQSINLDTEVHPLSGVFQNYTGSSQDPNSRAVDILQESMECCGVQNYTDWLDTSWFIHSGGYALPLSCCNTTFTNCTGTVFLPDQFYQTACHQKIRTVFRFILLDIIVVMFASVFLEQVILLVITTQLMREPQDQHYQSLRD</sequence>
<keyword evidence="5 6" id="KW-0472">Membrane</keyword>
<evidence type="ECO:0000313" key="8">
    <source>
        <dbReference type="Proteomes" id="UP000694523"/>
    </source>
</evidence>
<keyword evidence="8" id="KW-1185">Reference proteome</keyword>
<dbReference type="InterPro" id="IPR018499">
    <property type="entry name" value="Tetraspanin/Peripherin"/>
</dbReference>
<reference evidence="7" key="2">
    <citation type="submission" date="2025-09" db="UniProtKB">
        <authorList>
            <consortium name="Ensembl"/>
        </authorList>
    </citation>
    <scope>IDENTIFICATION</scope>
</reference>
<evidence type="ECO:0000256" key="4">
    <source>
        <dbReference type="ARBA" id="ARBA00022989"/>
    </source>
</evidence>
<dbReference type="PIRSF" id="PIRSF002419">
    <property type="entry name" value="Tetraspanin"/>
    <property type="match status" value="1"/>
</dbReference>
<proteinExistence type="inferred from homology"/>
<keyword evidence="3 6" id="KW-0812">Transmembrane</keyword>